<dbReference type="InterPro" id="IPR009057">
    <property type="entry name" value="Homeodomain-like_sf"/>
</dbReference>
<evidence type="ECO:0000256" key="1">
    <source>
        <dbReference type="ARBA" id="ARBA00023125"/>
    </source>
</evidence>
<evidence type="ECO:0000256" key="2">
    <source>
        <dbReference type="PROSITE-ProRule" id="PRU00335"/>
    </source>
</evidence>
<keyword evidence="5" id="KW-1185">Reference proteome</keyword>
<dbReference type="EMBL" id="BAABGJ010000059">
    <property type="protein sequence ID" value="GAA4349570.1"/>
    <property type="molecule type" value="Genomic_DNA"/>
</dbReference>
<dbReference type="PANTHER" id="PTHR30055">
    <property type="entry name" value="HTH-TYPE TRANSCRIPTIONAL REGULATOR RUTR"/>
    <property type="match status" value="1"/>
</dbReference>
<comment type="caution">
    <text evidence="4">The sequence shown here is derived from an EMBL/GenBank/DDBJ whole genome shotgun (WGS) entry which is preliminary data.</text>
</comment>
<dbReference type="InterPro" id="IPR036271">
    <property type="entry name" value="Tet_transcr_reg_TetR-rel_C_sf"/>
</dbReference>
<dbReference type="SUPFAM" id="SSF48498">
    <property type="entry name" value="Tetracyclin repressor-like, C-terminal domain"/>
    <property type="match status" value="1"/>
</dbReference>
<dbReference type="InterPro" id="IPR041678">
    <property type="entry name" value="TetR_C_16"/>
</dbReference>
<dbReference type="Proteomes" id="UP001500975">
    <property type="component" value="Unassembled WGS sequence"/>
</dbReference>
<organism evidence="4 5">
    <name type="scientific">Variovorax defluvii</name>
    <dbReference type="NCBI Taxonomy" id="913761"/>
    <lineage>
        <taxon>Bacteria</taxon>
        <taxon>Pseudomonadati</taxon>
        <taxon>Pseudomonadota</taxon>
        <taxon>Betaproteobacteria</taxon>
        <taxon>Burkholderiales</taxon>
        <taxon>Comamonadaceae</taxon>
        <taxon>Variovorax</taxon>
    </lineage>
</organism>
<proteinExistence type="predicted"/>
<dbReference type="InterPro" id="IPR050109">
    <property type="entry name" value="HTH-type_TetR-like_transc_reg"/>
</dbReference>
<evidence type="ECO:0000259" key="3">
    <source>
        <dbReference type="PROSITE" id="PS50977"/>
    </source>
</evidence>
<dbReference type="Gene3D" id="1.10.10.60">
    <property type="entry name" value="Homeodomain-like"/>
    <property type="match status" value="1"/>
</dbReference>
<evidence type="ECO:0000313" key="5">
    <source>
        <dbReference type="Proteomes" id="UP001500975"/>
    </source>
</evidence>
<dbReference type="PANTHER" id="PTHR30055:SF235">
    <property type="entry name" value="TRANSCRIPTIONAL REGULATORY PROTEIN"/>
    <property type="match status" value="1"/>
</dbReference>
<reference evidence="5" key="1">
    <citation type="journal article" date="2019" name="Int. J. Syst. Evol. Microbiol.">
        <title>The Global Catalogue of Microorganisms (GCM) 10K type strain sequencing project: providing services to taxonomists for standard genome sequencing and annotation.</title>
        <authorList>
            <consortium name="The Broad Institute Genomics Platform"/>
            <consortium name="The Broad Institute Genome Sequencing Center for Infectious Disease"/>
            <person name="Wu L."/>
            <person name="Ma J."/>
        </authorList>
    </citation>
    <scope>NUCLEOTIDE SEQUENCE [LARGE SCALE GENOMIC DNA]</scope>
    <source>
        <strain evidence="5">JCM 17804</strain>
    </source>
</reference>
<dbReference type="SUPFAM" id="SSF46689">
    <property type="entry name" value="Homeodomain-like"/>
    <property type="match status" value="1"/>
</dbReference>
<protein>
    <submittedName>
        <fullName evidence="4">TetR family transcriptional regulator</fullName>
    </submittedName>
</protein>
<name>A0ABP8I261_9BURK</name>
<dbReference type="InterPro" id="IPR001647">
    <property type="entry name" value="HTH_TetR"/>
</dbReference>
<dbReference type="PRINTS" id="PR00455">
    <property type="entry name" value="HTHTETR"/>
</dbReference>
<dbReference type="Pfam" id="PF17920">
    <property type="entry name" value="TetR_C_16"/>
    <property type="match status" value="1"/>
</dbReference>
<feature type="DNA-binding region" description="H-T-H motif" evidence="2">
    <location>
        <begin position="36"/>
        <end position="55"/>
    </location>
</feature>
<sequence>MTDATPGPVRRSDATKATILAAARAQFAASGYQSTTIRSVATAAGIDPSMVMRYFGNKEGLFAAAADFDLRLPDLAGVPRAGLGPALVSHFLDRWEGDETLMALLRTASTNEAAAARMQTLFATQMAPLIARLSGDARAGAAARAGLIASQVLGLALCRYVLKLPPVVALKRAEIVRRIGATVQSYLFDA</sequence>
<evidence type="ECO:0000313" key="4">
    <source>
        <dbReference type="EMBL" id="GAA4349570.1"/>
    </source>
</evidence>
<dbReference type="Pfam" id="PF00440">
    <property type="entry name" value="TetR_N"/>
    <property type="match status" value="1"/>
</dbReference>
<dbReference type="Gene3D" id="1.10.357.10">
    <property type="entry name" value="Tetracycline Repressor, domain 2"/>
    <property type="match status" value="1"/>
</dbReference>
<gene>
    <name evidence="4" type="ORF">GCM10023165_36470</name>
</gene>
<dbReference type="RefSeq" id="WP_345539682.1">
    <property type="nucleotide sequence ID" value="NZ_BAABGJ010000059.1"/>
</dbReference>
<accession>A0ABP8I261</accession>
<keyword evidence="1 2" id="KW-0238">DNA-binding</keyword>
<feature type="domain" description="HTH tetR-type" evidence="3">
    <location>
        <begin position="13"/>
        <end position="73"/>
    </location>
</feature>
<dbReference type="PROSITE" id="PS50977">
    <property type="entry name" value="HTH_TETR_2"/>
    <property type="match status" value="1"/>
</dbReference>